<dbReference type="Proteomes" id="UP000786989">
    <property type="component" value="Unassembled WGS sequence"/>
</dbReference>
<keyword evidence="1" id="KW-0472">Membrane</keyword>
<accession>A0A9D2UVA9</accession>
<evidence type="ECO:0000313" key="2">
    <source>
        <dbReference type="EMBL" id="HJF64746.1"/>
    </source>
</evidence>
<name>A0A9D2UVA9_9ACTN</name>
<gene>
    <name evidence="2" type="ORF">K8U77_01335</name>
</gene>
<dbReference type="EMBL" id="DYWI01000020">
    <property type="protein sequence ID" value="HJF64746.1"/>
    <property type="molecule type" value="Genomic_DNA"/>
</dbReference>
<evidence type="ECO:0000313" key="3">
    <source>
        <dbReference type="Proteomes" id="UP000786989"/>
    </source>
</evidence>
<feature type="transmembrane region" description="Helical" evidence="1">
    <location>
        <begin position="165"/>
        <end position="188"/>
    </location>
</feature>
<reference evidence="2" key="2">
    <citation type="submission" date="2021-09" db="EMBL/GenBank/DDBJ databases">
        <authorList>
            <person name="Gilroy R."/>
        </authorList>
    </citation>
    <scope>NUCLEOTIDE SEQUENCE</scope>
    <source>
        <strain evidence="2">ChiGjej6B6-11269</strain>
    </source>
</reference>
<sequence>MMDTLELKDYEYAELARLVAAERAGEDVQYAAFSALCPTGEEGAFDGSMCDVYRALHAGGFVDGESDGEAFYFSALTPFGRSYVEKRELEAEEGGERSLWQQDGVGEIAFETVEPESGVSSVQDGRSAIADDASGACGADGSSSGAAGALNAGIVEASGVNVKSILLAAVVGFAAGILGGAVGAYIVVAVL</sequence>
<protein>
    <submittedName>
        <fullName evidence="2">Uncharacterized protein</fullName>
    </submittedName>
</protein>
<comment type="caution">
    <text evidence="2">The sequence shown here is derived from an EMBL/GenBank/DDBJ whole genome shotgun (WGS) entry which is preliminary data.</text>
</comment>
<proteinExistence type="predicted"/>
<evidence type="ECO:0000256" key="1">
    <source>
        <dbReference type="SAM" id="Phobius"/>
    </source>
</evidence>
<keyword evidence="1" id="KW-0812">Transmembrane</keyword>
<dbReference type="AlphaFoldDB" id="A0A9D2UVA9"/>
<keyword evidence="1" id="KW-1133">Transmembrane helix</keyword>
<organism evidence="2 3">
    <name type="scientific">Slackia equolifaciens</name>
    <dbReference type="NCBI Taxonomy" id="498718"/>
    <lineage>
        <taxon>Bacteria</taxon>
        <taxon>Bacillati</taxon>
        <taxon>Actinomycetota</taxon>
        <taxon>Coriobacteriia</taxon>
        <taxon>Eggerthellales</taxon>
        <taxon>Eggerthellaceae</taxon>
        <taxon>Slackia</taxon>
    </lineage>
</organism>
<reference evidence="2" key="1">
    <citation type="journal article" date="2021" name="PeerJ">
        <title>Extensive microbial diversity within the chicken gut microbiome revealed by metagenomics and culture.</title>
        <authorList>
            <person name="Gilroy R."/>
            <person name="Ravi A."/>
            <person name="Getino M."/>
            <person name="Pursley I."/>
            <person name="Horton D.L."/>
            <person name="Alikhan N.F."/>
            <person name="Baker D."/>
            <person name="Gharbi K."/>
            <person name="Hall N."/>
            <person name="Watson M."/>
            <person name="Adriaenssens E.M."/>
            <person name="Foster-Nyarko E."/>
            <person name="Jarju S."/>
            <person name="Secka A."/>
            <person name="Antonio M."/>
            <person name="Oren A."/>
            <person name="Chaudhuri R.R."/>
            <person name="La Ragione R."/>
            <person name="Hildebrand F."/>
            <person name="Pallen M.J."/>
        </authorList>
    </citation>
    <scope>NUCLEOTIDE SEQUENCE</scope>
    <source>
        <strain evidence="2">ChiGjej6B6-11269</strain>
    </source>
</reference>